<evidence type="ECO:0000256" key="4">
    <source>
        <dbReference type="ARBA" id="ARBA00023163"/>
    </source>
</evidence>
<dbReference type="InterPro" id="IPR013249">
    <property type="entry name" value="RNA_pol_sigma70_r4_t2"/>
</dbReference>
<dbReference type="InterPro" id="IPR039425">
    <property type="entry name" value="RNA_pol_sigma-70-like"/>
</dbReference>
<dbReference type="GO" id="GO:0003677">
    <property type="term" value="F:DNA binding"/>
    <property type="evidence" value="ECO:0007669"/>
    <property type="project" value="InterPro"/>
</dbReference>
<dbReference type="InterPro" id="IPR007627">
    <property type="entry name" value="RNA_pol_sigma70_r2"/>
</dbReference>
<dbReference type="PANTHER" id="PTHR43133">
    <property type="entry name" value="RNA POLYMERASE ECF-TYPE SIGMA FACTO"/>
    <property type="match status" value="1"/>
</dbReference>
<evidence type="ECO:0000259" key="6">
    <source>
        <dbReference type="Pfam" id="PF04542"/>
    </source>
</evidence>
<feature type="transmembrane region" description="Helical" evidence="5">
    <location>
        <begin position="33"/>
        <end position="52"/>
    </location>
</feature>
<organism evidence="8 9">
    <name type="scientific">Radiobacillus deserti</name>
    <dbReference type="NCBI Taxonomy" id="2594883"/>
    <lineage>
        <taxon>Bacteria</taxon>
        <taxon>Bacillati</taxon>
        <taxon>Bacillota</taxon>
        <taxon>Bacilli</taxon>
        <taxon>Bacillales</taxon>
        <taxon>Bacillaceae</taxon>
        <taxon>Radiobacillus</taxon>
    </lineage>
</organism>
<evidence type="ECO:0000313" key="9">
    <source>
        <dbReference type="Proteomes" id="UP000315215"/>
    </source>
</evidence>
<gene>
    <name evidence="8" type="ORF">FN924_03465</name>
</gene>
<keyword evidence="4" id="KW-0804">Transcription</keyword>
<evidence type="ECO:0000256" key="1">
    <source>
        <dbReference type="ARBA" id="ARBA00010641"/>
    </source>
</evidence>
<keyword evidence="5" id="KW-1133">Transmembrane helix</keyword>
<dbReference type="PANTHER" id="PTHR43133:SF60">
    <property type="entry name" value="RNA POLYMERASE SIGMA FACTOR SIGV"/>
    <property type="match status" value="1"/>
</dbReference>
<reference evidence="8 9" key="1">
    <citation type="submission" date="2019-07" db="EMBL/GenBank/DDBJ databases">
        <authorList>
            <person name="Li J."/>
        </authorList>
    </citation>
    <scope>NUCLEOTIDE SEQUENCE [LARGE SCALE GENOMIC DNA]</scope>
    <source>
        <strain evidence="8 9">TKL69</strain>
    </source>
</reference>
<dbReference type="InterPro" id="IPR013325">
    <property type="entry name" value="RNA_pol_sigma_r2"/>
</dbReference>
<evidence type="ECO:0000256" key="5">
    <source>
        <dbReference type="SAM" id="Phobius"/>
    </source>
</evidence>
<dbReference type="InterPro" id="IPR036388">
    <property type="entry name" value="WH-like_DNA-bd_sf"/>
</dbReference>
<dbReference type="GO" id="GO:0006352">
    <property type="term" value="P:DNA-templated transcription initiation"/>
    <property type="evidence" value="ECO:0007669"/>
    <property type="project" value="InterPro"/>
</dbReference>
<dbReference type="EMBL" id="CP041666">
    <property type="protein sequence ID" value="QDP39331.1"/>
    <property type="molecule type" value="Genomic_DNA"/>
</dbReference>
<sequence length="244" mass="29179">MKAKPVSHRFYRVPVTSRNVSNLRHISGSDRHLSIFFEMFVAFVCLLVVYTLDASGRRERTIHEERLIKKILAGNQQALRVLIETYKQHVFNITYSVLRDPQEAEDVAQETFIKMMNSLPSYQHQGFKTWLGKIALHKAIDYKRKKQRAKEDLTYFDKEYALPTIDSTEDKVIHESLRKRVRTAIGEMPETLRLTVWYYYIEDLSYQEISKKLSIEETTVKMRLYRARKWMKDNWKEEDFLWNT</sequence>
<dbReference type="Gene3D" id="1.10.1740.10">
    <property type="match status" value="1"/>
</dbReference>
<keyword evidence="5" id="KW-0812">Transmembrane</keyword>
<keyword evidence="3" id="KW-0731">Sigma factor</keyword>
<feature type="domain" description="RNA polymerase sigma factor 70 region 4 type 2" evidence="7">
    <location>
        <begin position="179"/>
        <end position="231"/>
    </location>
</feature>
<keyword evidence="2" id="KW-0805">Transcription regulation</keyword>
<keyword evidence="9" id="KW-1185">Reference proteome</keyword>
<comment type="similarity">
    <text evidence="1">Belongs to the sigma-70 factor family. ECF subfamily.</text>
</comment>
<dbReference type="GO" id="GO:0016987">
    <property type="term" value="F:sigma factor activity"/>
    <property type="evidence" value="ECO:0007669"/>
    <property type="project" value="UniProtKB-KW"/>
</dbReference>
<dbReference type="KEGG" id="aqt:FN924_03465"/>
<evidence type="ECO:0000313" key="8">
    <source>
        <dbReference type="EMBL" id="QDP39331.1"/>
    </source>
</evidence>
<name>A0A516KD42_9BACI</name>
<dbReference type="SUPFAM" id="SSF88946">
    <property type="entry name" value="Sigma2 domain of RNA polymerase sigma factors"/>
    <property type="match status" value="1"/>
</dbReference>
<dbReference type="Gene3D" id="1.10.10.10">
    <property type="entry name" value="Winged helix-like DNA-binding domain superfamily/Winged helix DNA-binding domain"/>
    <property type="match status" value="1"/>
</dbReference>
<dbReference type="Pfam" id="PF04542">
    <property type="entry name" value="Sigma70_r2"/>
    <property type="match status" value="1"/>
</dbReference>
<protein>
    <submittedName>
        <fullName evidence="8">RNA polymerase sigma factor</fullName>
    </submittedName>
</protein>
<keyword evidence="5" id="KW-0472">Membrane</keyword>
<dbReference type="Pfam" id="PF08281">
    <property type="entry name" value="Sigma70_r4_2"/>
    <property type="match status" value="1"/>
</dbReference>
<feature type="domain" description="RNA polymerase sigma-70 region 2" evidence="6">
    <location>
        <begin position="82"/>
        <end position="148"/>
    </location>
</feature>
<dbReference type="InterPro" id="IPR013324">
    <property type="entry name" value="RNA_pol_sigma_r3/r4-like"/>
</dbReference>
<dbReference type="Proteomes" id="UP000315215">
    <property type="component" value="Chromosome"/>
</dbReference>
<dbReference type="NCBIfam" id="TIGR02937">
    <property type="entry name" value="sigma70-ECF"/>
    <property type="match status" value="1"/>
</dbReference>
<dbReference type="SUPFAM" id="SSF88659">
    <property type="entry name" value="Sigma3 and sigma4 domains of RNA polymerase sigma factors"/>
    <property type="match status" value="1"/>
</dbReference>
<evidence type="ECO:0000259" key="7">
    <source>
        <dbReference type="Pfam" id="PF08281"/>
    </source>
</evidence>
<dbReference type="InterPro" id="IPR014284">
    <property type="entry name" value="RNA_pol_sigma-70_dom"/>
</dbReference>
<dbReference type="CDD" id="cd06171">
    <property type="entry name" value="Sigma70_r4"/>
    <property type="match status" value="1"/>
</dbReference>
<dbReference type="AlphaFoldDB" id="A0A516KD42"/>
<accession>A0A516KD42</accession>
<evidence type="ECO:0000256" key="3">
    <source>
        <dbReference type="ARBA" id="ARBA00023082"/>
    </source>
</evidence>
<proteinExistence type="inferred from homology"/>
<evidence type="ECO:0000256" key="2">
    <source>
        <dbReference type="ARBA" id="ARBA00023015"/>
    </source>
</evidence>